<dbReference type="InterPro" id="IPR004001">
    <property type="entry name" value="Actin_CS"/>
</dbReference>
<dbReference type="InterPro" id="IPR004000">
    <property type="entry name" value="Actin"/>
</dbReference>
<dbReference type="EMBL" id="OZ004257">
    <property type="protein sequence ID" value="CAK7908796.1"/>
    <property type="molecule type" value="Genomic_DNA"/>
</dbReference>
<dbReference type="Gene3D" id="3.90.640.10">
    <property type="entry name" value="Actin, Chain A, domain 4"/>
    <property type="match status" value="1"/>
</dbReference>
<evidence type="ECO:0000256" key="1">
    <source>
        <dbReference type="RuleBase" id="RU000487"/>
    </source>
</evidence>
<dbReference type="SMART" id="SM00268">
    <property type="entry name" value="ACTIN"/>
    <property type="match status" value="1"/>
</dbReference>
<gene>
    <name evidence="3" type="primary">ARP4</name>
    <name evidence="3" type="ORF">CAAN4_E11848</name>
</gene>
<name>A0ABP0ED91_9ASCO</name>
<proteinExistence type="inferred from homology"/>
<dbReference type="CDD" id="cd13395">
    <property type="entry name" value="ASKHA_NBD_Arp4_ACTL6-like"/>
    <property type="match status" value="1"/>
</dbReference>
<dbReference type="Gene3D" id="3.30.420.40">
    <property type="match status" value="3"/>
</dbReference>
<dbReference type="Pfam" id="PF00022">
    <property type="entry name" value="Actin"/>
    <property type="match status" value="1"/>
</dbReference>
<dbReference type="PANTHER" id="PTHR11937">
    <property type="entry name" value="ACTIN"/>
    <property type="match status" value="1"/>
</dbReference>
<dbReference type="Proteomes" id="UP001497600">
    <property type="component" value="Chromosome E"/>
</dbReference>
<keyword evidence="4" id="KW-1185">Reference proteome</keyword>
<dbReference type="InterPro" id="IPR043129">
    <property type="entry name" value="ATPase_NBD"/>
</dbReference>
<protein>
    <submittedName>
        <fullName evidence="3">Actin-related protein 4</fullName>
    </submittedName>
</protein>
<sequence length="494" mass="55259">MATTAANASVYGGDEINAIVLDPGSFHTRIGYAGDDFPKVITPSYYAVDANDTTTTPKRIFGESINVPRANHDIRPILTDSVITDWDAAIAQYTQYFETDLKIDYSDQPLLVTEPVWTNTKYRKQLVETFYESFGFSALYLARAPTCISFQQGRPNCLVVDIGHDSVSVTPVIDGISLLKNSMRTHYAGKFLSDQFQDVLSSSRGNQLAIEPTYKIKSKIPTVYPAEAQYTVRDNLPENITTSYEEYQRQRIFQELKETLLEAPEKKMVSNNVTHNTTVKEMYKQDSHKRMFEFPTGQSVELSVERFQVADSIFEPQSYKFKDETLAAKYPPDNGVLDFKGGYEDYKPLKRARKAESAQSTPPPSEAANGGATLKHKKASGSNAPQIRGLSQLITQTLTSVDIDLRSSVAHNVIVTGSTSLIPQLTERLYGELSNMNPGLKIRLHATGNSTERFNQTWIGGSVLASLGSFHQMWVSKEEYEEAGTDRILSQRFR</sequence>
<evidence type="ECO:0000313" key="3">
    <source>
        <dbReference type="EMBL" id="CAK7908796.1"/>
    </source>
</evidence>
<evidence type="ECO:0000313" key="4">
    <source>
        <dbReference type="Proteomes" id="UP001497600"/>
    </source>
</evidence>
<evidence type="ECO:0000256" key="2">
    <source>
        <dbReference type="SAM" id="MobiDB-lite"/>
    </source>
</evidence>
<dbReference type="SUPFAM" id="SSF53067">
    <property type="entry name" value="Actin-like ATPase domain"/>
    <property type="match status" value="2"/>
</dbReference>
<comment type="similarity">
    <text evidence="1">Belongs to the actin family.</text>
</comment>
<feature type="region of interest" description="Disordered" evidence="2">
    <location>
        <begin position="350"/>
        <end position="384"/>
    </location>
</feature>
<dbReference type="PROSITE" id="PS00432">
    <property type="entry name" value="ACTINS_2"/>
    <property type="match status" value="1"/>
</dbReference>
<reference evidence="3 4" key="1">
    <citation type="submission" date="2024-01" db="EMBL/GenBank/DDBJ databases">
        <authorList>
            <consortium name="Genoscope - CEA"/>
            <person name="William W."/>
        </authorList>
    </citation>
    <scope>NUCLEOTIDE SEQUENCE [LARGE SCALE GENOMIC DNA]</scope>
    <source>
        <strain evidence="3 4">29B2s-10</strain>
    </source>
</reference>
<accession>A0ABP0ED91</accession>
<organism evidence="3 4">
    <name type="scientific">[Candida] anglica</name>
    <dbReference type="NCBI Taxonomy" id="148631"/>
    <lineage>
        <taxon>Eukaryota</taxon>
        <taxon>Fungi</taxon>
        <taxon>Dikarya</taxon>
        <taxon>Ascomycota</taxon>
        <taxon>Saccharomycotina</taxon>
        <taxon>Pichiomycetes</taxon>
        <taxon>Debaryomycetaceae</taxon>
        <taxon>Kurtzmaniella</taxon>
    </lineage>
</organism>